<keyword evidence="2" id="KW-1185">Reference proteome</keyword>
<proteinExistence type="predicted"/>
<organism evidence="1 2">
    <name type="scientific">Nibea albiflora</name>
    <name type="common">Yellow drum</name>
    <name type="synonym">Corvina albiflora</name>
    <dbReference type="NCBI Taxonomy" id="240163"/>
    <lineage>
        <taxon>Eukaryota</taxon>
        <taxon>Metazoa</taxon>
        <taxon>Chordata</taxon>
        <taxon>Craniata</taxon>
        <taxon>Vertebrata</taxon>
        <taxon>Euteleostomi</taxon>
        <taxon>Actinopterygii</taxon>
        <taxon>Neopterygii</taxon>
        <taxon>Teleostei</taxon>
        <taxon>Neoteleostei</taxon>
        <taxon>Acanthomorphata</taxon>
        <taxon>Eupercaria</taxon>
        <taxon>Sciaenidae</taxon>
        <taxon>Nibea</taxon>
    </lineage>
</organism>
<dbReference type="EMBL" id="CM024803">
    <property type="protein sequence ID" value="KAG8010443.1"/>
    <property type="molecule type" value="Genomic_DNA"/>
</dbReference>
<comment type="caution">
    <text evidence="1">The sequence shown here is derived from an EMBL/GenBank/DDBJ whole genome shotgun (WGS) entry which is preliminary data.</text>
</comment>
<accession>A0ACB7F8T9</accession>
<sequence length="59" mass="7035">MTHHCTKFSGHWKIIVWDEECFQGRRHEFTSECCNVMEFGFETVRVPEGGERSVSDERR</sequence>
<gene>
    <name evidence="1" type="primary">CRYBA4.3</name>
    <name evidence="1" type="ORF">GBF38_009498</name>
</gene>
<dbReference type="Proteomes" id="UP000805704">
    <property type="component" value="Chromosome 15"/>
</dbReference>
<name>A0ACB7F8T9_NIBAL</name>
<reference evidence="1" key="1">
    <citation type="submission" date="2020-04" db="EMBL/GenBank/DDBJ databases">
        <title>A chromosome-scale assembly and high-density genetic map of the yellow drum (Nibea albiflora) genome.</title>
        <authorList>
            <person name="Xu D."/>
            <person name="Zhang W."/>
            <person name="Chen R."/>
            <person name="Tan P."/>
            <person name="Wang L."/>
            <person name="Song H."/>
            <person name="Tian L."/>
            <person name="Zhu Q."/>
            <person name="Wang B."/>
        </authorList>
    </citation>
    <scope>NUCLEOTIDE SEQUENCE</scope>
    <source>
        <strain evidence="1">ZJHYS-2018</strain>
    </source>
</reference>
<protein>
    <submittedName>
        <fullName evidence="1">Beta-crystallin A4</fullName>
    </submittedName>
</protein>
<evidence type="ECO:0000313" key="1">
    <source>
        <dbReference type="EMBL" id="KAG8010443.1"/>
    </source>
</evidence>
<evidence type="ECO:0000313" key="2">
    <source>
        <dbReference type="Proteomes" id="UP000805704"/>
    </source>
</evidence>